<gene>
    <name evidence="2" type="ORF">ENY07_01995</name>
</gene>
<sequence>MERGSFDRAWGAGDLMTDRAAEGGHTPPPVPEGHVFEVYFKLYQTHNSLTMHQERSQYVLMRAFFQIITVVFIIEHLPLQLIKDQNIVMILSLFIKASLLLTSYTILRKAHWANYHEEMSRAYLQQVNFALKLQESKINLDIIEHKIVKRYDFVNYFIFPKINRIAVGITFILFSVTIAAFVTIK</sequence>
<feature type="transmembrane region" description="Helical" evidence="1">
    <location>
        <begin position="59"/>
        <end position="81"/>
    </location>
</feature>
<evidence type="ECO:0000256" key="1">
    <source>
        <dbReference type="SAM" id="Phobius"/>
    </source>
</evidence>
<protein>
    <submittedName>
        <fullName evidence="2">Uncharacterized protein</fullName>
    </submittedName>
</protein>
<feature type="transmembrane region" description="Helical" evidence="1">
    <location>
        <begin position="87"/>
        <end position="107"/>
    </location>
</feature>
<reference evidence="2" key="1">
    <citation type="journal article" date="2020" name="mSystems">
        <title>Genome- and Community-Level Interaction Insights into Carbon Utilization and Element Cycling Functions of Hydrothermarchaeota in Hydrothermal Sediment.</title>
        <authorList>
            <person name="Zhou Z."/>
            <person name="Liu Y."/>
            <person name="Xu W."/>
            <person name="Pan J."/>
            <person name="Luo Z.H."/>
            <person name="Li M."/>
        </authorList>
    </citation>
    <scope>NUCLEOTIDE SEQUENCE</scope>
    <source>
        <strain evidence="2">SpSt-997</strain>
    </source>
</reference>
<feature type="transmembrane region" description="Helical" evidence="1">
    <location>
        <begin position="165"/>
        <end position="184"/>
    </location>
</feature>
<keyword evidence="1" id="KW-1133">Transmembrane helix</keyword>
<keyword evidence="1" id="KW-0812">Transmembrane</keyword>
<proteinExistence type="predicted"/>
<comment type="caution">
    <text evidence="2">The sequence shown here is derived from an EMBL/GenBank/DDBJ whole genome shotgun (WGS) entry which is preliminary data.</text>
</comment>
<dbReference type="AlphaFoldDB" id="A0A8J4M582"/>
<name>A0A8J4M582_9PROT</name>
<dbReference type="EMBL" id="DTQM01000040">
    <property type="protein sequence ID" value="HGC41982.1"/>
    <property type="molecule type" value="Genomic_DNA"/>
</dbReference>
<accession>A0A8J4M582</accession>
<keyword evidence="1" id="KW-0472">Membrane</keyword>
<evidence type="ECO:0000313" key="2">
    <source>
        <dbReference type="EMBL" id="HGC41982.1"/>
    </source>
</evidence>
<organism evidence="2">
    <name type="scientific">Acidicaldus sp</name>
    <dbReference type="NCBI Taxonomy" id="1872105"/>
    <lineage>
        <taxon>Bacteria</taxon>
        <taxon>Pseudomonadati</taxon>
        <taxon>Pseudomonadota</taxon>
        <taxon>Alphaproteobacteria</taxon>
        <taxon>Acetobacterales</taxon>
        <taxon>Acetobacteraceae</taxon>
        <taxon>Acidicaldus</taxon>
    </lineage>
</organism>